<evidence type="ECO:0000313" key="2">
    <source>
        <dbReference type="EMBL" id="KAH1182757.1"/>
    </source>
</evidence>
<evidence type="ECO:0000256" key="1">
    <source>
        <dbReference type="SAM" id="MobiDB-lite"/>
    </source>
</evidence>
<sequence length="119" mass="12259">MNPPQVGSRVPLAMECPIERGAECSCDHRGGRSFEWTVPLQLGGPLSGALGPAQPGRTVLAAGPLLLPSQGVGLSQRRVEPVAPPVTSDPKEQLQPLTGLKVARVKGQAALRVPTSGGP</sequence>
<protein>
    <submittedName>
        <fullName evidence="2">Uncharacterized protein</fullName>
    </submittedName>
</protein>
<proteinExistence type="predicted"/>
<evidence type="ECO:0000313" key="3">
    <source>
        <dbReference type="Proteomes" id="UP000827986"/>
    </source>
</evidence>
<name>A0A9D4AZV2_9SAUR</name>
<dbReference type="Proteomes" id="UP000827986">
    <property type="component" value="Unassembled WGS sequence"/>
</dbReference>
<reference evidence="2" key="1">
    <citation type="submission" date="2021-09" db="EMBL/GenBank/DDBJ databases">
        <title>The genome of Mauremys mutica provides insights into the evolution of semi-aquatic lifestyle.</title>
        <authorList>
            <person name="Gong S."/>
            <person name="Gao Y."/>
        </authorList>
    </citation>
    <scope>NUCLEOTIDE SEQUENCE</scope>
    <source>
        <strain evidence="2">MM-2020</strain>
        <tissue evidence="2">Muscle</tissue>
    </source>
</reference>
<keyword evidence="3" id="KW-1185">Reference proteome</keyword>
<comment type="caution">
    <text evidence="2">The sequence shown here is derived from an EMBL/GenBank/DDBJ whole genome shotgun (WGS) entry which is preliminary data.</text>
</comment>
<organism evidence="2 3">
    <name type="scientific">Mauremys mutica</name>
    <name type="common">yellowpond turtle</name>
    <dbReference type="NCBI Taxonomy" id="74926"/>
    <lineage>
        <taxon>Eukaryota</taxon>
        <taxon>Metazoa</taxon>
        <taxon>Chordata</taxon>
        <taxon>Craniata</taxon>
        <taxon>Vertebrata</taxon>
        <taxon>Euteleostomi</taxon>
        <taxon>Archelosauria</taxon>
        <taxon>Testudinata</taxon>
        <taxon>Testudines</taxon>
        <taxon>Cryptodira</taxon>
        <taxon>Durocryptodira</taxon>
        <taxon>Testudinoidea</taxon>
        <taxon>Geoemydidae</taxon>
        <taxon>Geoemydinae</taxon>
        <taxon>Mauremys</taxon>
    </lineage>
</organism>
<feature type="region of interest" description="Disordered" evidence="1">
    <location>
        <begin position="75"/>
        <end position="97"/>
    </location>
</feature>
<accession>A0A9D4AZV2</accession>
<gene>
    <name evidence="2" type="ORF">KIL84_004249</name>
</gene>
<dbReference type="AlphaFoldDB" id="A0A9D4AZV2"/>
<dbReference type="EMBL" id="JAHDVG010000466">
    <property type="protein sequence ID" value="KAH1182757.1"/>
    <property type="molecule type" value="Genomic_DNA"/>
</dbReference>